<keyword evidence="3" id="KW-1185">Reference proteome</keyword>
<dbReference type="InterPro" id="IPR020308">
    <property type="entry name" value="Uncharacterised_Ynq1"/>
</dbReference>
<reference evidence="3" key="1">
    <citation type="submission" date="2016-11" db="EMBL/GenBank/DDBJ databases">
        <authorList>
            <person name="Varghese N."/>
            <person name="Submissions S."/>
        </authorList>
    </citation>
    <scope>NUCLEOTIDE SEQUENCE [LARGE SCALE GENOMIC DNA]</scope>
    <source>
        <strain evidence="3">DSM 29326</strain>
    </source>
</reference>
<keyword evidence="1" id="KW-0472">Membrane</keyword>
<evidence type="ECO:0000313" key="2">
    <source>
        <dbReference type="EMBL" id="SHE64776.1"/>
    </source>
</evidence>
<accession>A0A1M4V715</accession>
<gene>
    <name evidence="2" type="ORF">SAMN05444339_101973</name>
</gene>
<dbReference type="Proteomes" id="UP000183987">
    <property type="component" value="Unassembled WGS sequence"/>
</dbReference>
<dbReference type="STRING" id="366533.SAMN05444339_101973"/>
<keyword evidence="1" id="KW-0812">Transmembrane</keyword>
<name>A0A1M4V715_LOKAT</name>
<organism evidence="2 3">
    <name type="scientific">Loktanella atrilutea</name>
    <dbReference type="NCBI Taxonomy" id="366533"/>
    <lineage>
        <taxon>Bacteria</taxon>
        <taxon>Pseudomonadati</taxon>
        <taxon>Pseudomonadota</taxon>
        <taxon>Alphaproteobacteria</taxon>
        <taxon>Rhodobacterales</taxon>
        <taxon>Roseobacteraceae</taxon>
        <taxon>Loktanella</taxon>
    </lineage>
</organism>
<protein>
    <submittedName>
        <fullName evidence="2">Uncharacterized protein</fullName>
    </submittedName>
</protein>
<dbReference type="EMBL" id="FQUE01000001">
    <property type="protein sequence ID" value="SHE64776.1"/>
    <property type="molecule type" value="Genomic_DNA"/>
</dbReference>
<evidence type="ECO:0000313" key="3">
    <source>
        <dbReference type="Proteomes" id="UP000183987"/>
    </source>
</evidence>
<keyword evidence="1" id="KW-1133">Transmembrane helix</keyword>
<evidence type="ECO:0000256" key="1">
    <source>
        <dbReference type="SAM" id="Phobius"/>
    </source>
</evidence>
<dbReference type="Pfam" id="PF17272">
    <property type="entry name" value="DUF5337"/>
    <property type="match status" value="1"/>
</dbReference>
<proteinExistence type="predicted"/>
<feature type="transmembrane region" description="Helical" evidence="1">
    <location>
        <begin position="9"/>
        <end position="27"/>
    </location>
</feature>
<dbReference type="AlphaFoldDB" id="A0A1M4V715"/>
<sequence>MEYARQGRIAAVVIASAGVLAMLAPWIVARLGLAPKYEILMYLVSMAAFIWSLVVTLRIWQKTRQ</sequence>
<feature type="transmembrane region" description="Helical" evidence="1">
    <location>
        <begin position="39"/>
        <end position="60"/>
    </location>
</feature>